<dbReference type="Proteomes" id="UP001237642">
    <property type="component" value="Unassembled WGS sequence"/>
</dbReference>
<gene>
    <name evidence="1" type="ORF">POM88_006000</name>
</gene>
<dbReference type="AlphaFoldDB" id="A0AAD8N4W2"/>
<comment type="caution">
    <text evidence="1">The sequence shown here is derived from an EMBL/GenBank/DDBJ whole genome shotgun (WGS) entry which is preliminary data.</text>
</comment>
<accession>A0AAD8N4W2</accession>
<sequence length="100" mass="11217">MENRGEHQTKGVEKILKKCCRKMKKIISKTTSHGNKVSSMTIVQPSLSTPATSIQPCPVRCDELFVSGKKGTKQEMDADSFLAYQIQAQTHFSTRPNIYL</sequence>
<protein>
    <submittedName>
        <fullName evidence="1">Uncharacterized protein</fullName>
    </submittedName>
</protein>
<reference evidence="1" key="1">
    <citation type="submission" date="2023-02" db="EMBL/GenBank/DDBJ databases">
        <title>Genome of toxic invasive species Heracleum sosnowskyi carries increased number of genes despite the absence of recent whole-genome duplications.</title>
        <authorList>
            <person name="Schelkunov M."/>
            <person name="Shtratnikova V."/>
            <person name="Makarenko M."/>
            <person name="Klepikova A."/>
            <person name="Omelchenko D."/>
            <person name="Novikova G."/>
            <person name="Obukhova E."/>
            <person name="Bogdanov V."/>
            <person name="Penin A."/>
            <person name="Logacheva M."/>
        </authorList>
    </citation>
    <scope>NUCLEOTIDE SEQUENCE</scope>
    <source>
        <strain evidence="1">Hsosn_3</strain>
        <tissue evidence="1">Leaf</tissue>
    </source>
</reference>
<evidence type="ECO:0000313" key="1">
    <source>
        <dbReference type="EMBL" id="KAK1396137.1"/>
    </source>
</evidence>
<keyword evidence="2" id="KW-1185">Reference proteome</keyword>
<dbReference type="EMBL" id="JAUIZM010000002">
    <property type="protein sequence ID" value="KAK1396137.1"/>
    <property type="molecule type" value="Genomic_DNA"/>
</dbReference>
<reference evidence="1" key="2">
    <citation type="submission" date="2023-05" db="EMBL/GenBank/DDBJ databases">
        <authorList>
            <person name="Schelkunov M.I."/>
        </authorList>
    </citation>
    <scope>NUCLEOTIDE SEQUENCE</scope>
    <source>
        <strain evidence="1">Hsosn_3</strain>
        <tissue evidence="1">Leaf</tissue>
    </source>
</reference>
<proteinExistence type="predicted"/>
<evidence type="ECO:0000313" key="2">
    <source>
        <dbReference type="Proteomes" id="UP001237642"/>
    </source>
</evidence>
<organism evidence="1 2">
    <name type="scientific">Heracleum sosnowskyi</name>
    <dbReference type="NCBI Taxonomy" id="360622"/>
    <lineage>
        <taxon>Eukaryota</taxon>
        <taxon>Viridiplantae</taxon>
        <taxon>Streptophyta</taxon>
        <taxon>Embryophyta</taxon>
        <taxon>Tracheophyta</taxon>
        <taxon>Spermatophyta</taxon>
        <taxon>Magnoliopsida</taxon>
        <taxon>eudicotyledons</taxon>
        <taxon>Gunneridae</taxon>
        <taxon>Pentapetalae</taxon>
        <taxon>asterids</taxon>
        <taxon>campanulids</taxon>
        <taxon>Apiales</taxon>
        <taxon>Apiaceae</taxon>
        <taxon>Apioideae</taxon>
        <taxon>apioid superclade</taxon>
        <taxon>Tordylieae</taxon>
        <taxon>Tordyliinae</taxon>
        <taxon>Heracleum</taxon>
    </lineage>
</organism>
<name>A0AAD8N4W2_9APIA</name>